<feature type="region of interest" description="Disordered" evidence="4">
    <location>
        <begin position="46"/>
        <end position="66"/>
    </location>
</feature>
<evidence type="ECO:0000256" key="2">
    <source>
        <dbReference type="ARBA" id="ARBA00023043"/>
    </source>
</evidence>
<evidence type="ECO:0000256" key="1">
    <source>
        <dbReference type="ARBA" id="ARBA00022737"/>
    </source>
</evidence>
<gene>
    <name evidence="5" type="ORF">SEMRO_1690_G291370.1</name>
</gene>
<evidence type="ECO:0000313" key="5">
    <source>
        <dbReference type="EMBL" id="CAB9525533.1"/>
    </source>
</evidence>
<evidence type="ECO:0000256" key="4">
    <source>
        <dbReference type="SAM" id="MobiDB-lite"/>
    </source>
</evidence>
<dbReference type="Pfam" id="PF12796">
    <property type="entry name" value="Ank_2"/>
    <property type="match status" value="1"/>
</dbReference>
<dbReference type="SMART" id="SM00248">
    <property type="entry name" value="ANK"/>
    <property type="match status" value="3"/>
</dbReference>
<sequence length="484" mass="53049">MATAAAVKELQLPEASHVDLLSATTTRRKRKRVSVIADPYARLAAANNNHGPSADSSGTAKSGRGTEAGWTHCPMCFPLSKKVFARGRGIASHLHSVHTPWKAPSKAERKRRRKLQEQKQRQQNGVIEGAVVEVQQQQHPESWDPTDKDVEEWNSKVLEMVQSLEEQPLLSSNNKHKNSSAAKQQQSSQTSGVDRNGQVAKSYKASLPPFLQAAADGNLDTLTAMLGNNTKDKIMALLNQTDRHGSIAEHWAAGGGHLDCLKLLKETRRQQQQLATDNNKDNHDATTATATHGDAENGPKLRRRDGKTSLHYAARNGQVKCIEYLLQNGHAVDEVSGDGTTPFHLACFGAHTHAMELLVNQYGACPGKPNEWGCTAAHWVAMTKCESTEQVKQACQLLSTTFGVSFATRQSQGHSPLHKAAQRQNRCVIEWLAMSQTDGGAGLLFSERRFAGQPDEGGYTPSDIWNSVGGDRLFGEWMKNEMGW</sequence>
<feature type="region of interest" description="Disordered" evidence="4">
    <location>
        <begin position="168"/>
        <end position="197"/>
    </location>
</feature>
<dbReference type="InterPro" id="IPR002110">
    <property type="entry name" value="Ankyrin_rpt"/>
</dbReference>
<feature type="region of interest" description="Disordered" evidence="4">
    <location>
        <begin position="271"/>
        <end position="306"/>
    </location>
</feature>
<evidence type="ECO:0000313" key="6">
    <source>
        <dbReference type="Proteomes" id="UP001153069"/>
    </source>
</evidence>
<keyword evidence="2 3" id="KW-0040">ANK repeat</keyword>
<organism evidence="5 6">
    <name type="scientific">Seminavis robusta</name>
    <dbReference type="NCBI Taxonomy" id="568900"/>
    <lineage>
        <taxon>Eukaryota</taxon>
        <taxon>Sar</taxon>
        <taxon>Stramenopiles</taxon>
        <taxon>Ochrophyta</taxon>
        <taxon>Bacillariophyta</taxon>
        <taxon>Bacillariophyceae</taxon>
        <taxon>Bacillariophycidae</taxon>
        <taxon>Naviculales</taxon>
        <taxon>Naviculaceae</taxon>
        <taxon>Seminavis</taxon>
    </lineage>
</organism>
<keyword evidence="1" id="KW-0677">Repeat</keyword>
<feature type="region of interest" description="Disordered" evidence="4">
    <location>
        <begin position="95"/>
        <end position="128"/>
    </location>
</feature>
<protein>
    <submittedName>
        <fullName evidence="5">Ankyrin Repeat Protein</fullName>
    </submittedName>
</protein>
<dbReference type="Gene3D" id="1.25.40.20">
    <property type="entry name" value="Ankyrin repeat-containing domain"/>
    <property type="match status" value="2"/>
</dbReference>
<accession>A0A9N8HSA0</accession>
<feature type="repeat" description="ANK" evidence="3">
    <location>
        <begin position="305"/>
        <end position="337"/>
    </location>
</feature>
<dbReference type="Proteomes" id="UP001153069">
    <property type="component" value="Unassembled WGS sequence"/>
</dbReference>
<dbReference type="PROSITE" id="PS50088">
    <property type="entry name" value="ANK_REPEAT"/>
    <property type="match status" value="1"/>
</dbReference>
<dbReference type="PROSITE" id="PS50297">
    <property type="entry name" value="ANK_REP_REGION"/>
    <property type="match status" value="1"/>
</dbReference>
<reference evidence="5" key="1">
    <citation type="submission" date="2020-06" db="EMBL/GenBank/DDBJ databases">
        <authorList>
            <consortium name="Plant Systems Biology data submission"/>
        </authorList>
    </citation>
    <scope>NUCLEOTIDE SEQUENCE</scope>
    <source>
        <strain evidence="5">D6</strain>
    </source>
</reference>
<dbReference type="AlphaFoldDB" id="A0A9N8HSA0"/>
<proteinExistence type="predicted"/>
<dbReference type="PANTHER" id="PTHR24198:SF194">
    <property type="entry name" value="INVERSIN-A"/>
    <property type="match status" value="1"/>
</dbReference>
<dbReference type="EMBL" id="CAICTM010001688">
    <property type="protein sequence ID" value="CAB9525533.1"/>
    <property type="molecule type" value="Genomic_DNA"/>
</dbReference>
<keyword evidence="6" id="KW-1185">Reference proteome</keyword>
<feature type="compositionally biased region" description="Polar residues" evidence="4">
    <location>
        <begin position="46"/>
        <end position="60"/>
    </location>
</feature>
<feature type="compositionally biased region" description="Low complexity" evidence="4">
    <location>
        <begin position="179"/>
        <end position="189"/>
    </location>
</feature>
<evidence type="ECO:0000256" key="3">
    <source>
        <dbReference type="PROSITE-ProRule" id="PRU00023"/>
    </source>
</evidence>
<dbReference type="OrthoDB" id="43922at2759"/>
<dbReference type="PANTHER" id="PTHR24198">
    <property type="entry name" value="ANKYRIN REPEAT AND PROTEIN KINASE DOMAIN-CONTAINING PROTEIN"/>
    <property type="match status" value="1"/>
</dbReference>
<dbReference type="SUPFAM" id="SSF48403">
    <property type="entry name" value="Ankyrin repeat"/>
    <property type="match status" value="1"/>
</dbReference>
<dbReference type="InterPro" id="IPR036770">
    <property type="entry name" value="Ankyrin_rpt-contain_sf"/>
</dbReference>
<name>A0A9N8HSA0_9STRA</name>
<comment type="caution">
    <text evidence="5">The sequence shown here is derived from an EMBL/GenBank/DDBJ whole genome shotgun (WGS) entry which is preliminary data.</text>
</comment>